<feature type="domain" description="RING-type" evidence="4">
    <location>
        <begin position="31"/>
        <end position="77"/>
    </location>
</feature>
<proteinExistence type="predicted"/>
<evidence type="ECO:0000313" key="6">
    <source>
        <dbReference type="Proteomes" id="UP001328107"/>
    </source>
</evidence>
<dbReference type="Gene3D" id="3.30.40.10">
    <property type="entry name" value="Zinc/RING finger domain, C3HC4 (zinc finger)"/>
    <property type="match status" value="1"/>
</dbReference>
<dbReference type="InterPro" id="IPR001841">
    <property type="entry name" value="Znf_RING"/>
</dbReference>
<dbReference type="PROSITE" id="PS50089">
    <property type="entry name" value="ZF_RING_2"/>
    <property type="match status" value="1"/>
</dbReference>
<feature type="non-terminal residue" evidence="5">
    <location>
        <position position="1"/>
    </location>
</feature>
<dbReference type="Pfam" id="PF13639">
    <property type="entry name" value="zf-RING_2"/>
    <property type="match status" value="1"/>
</dbReference>
<evidence type="ECO:0000256" key="3">
    <source>
        <dbReference type="PROSITE-ProRule" id="PRU00175"/>
    </source>
</evidence>
<keyword evidence="1 3" id="KW-0479">Metal-binding</keyword>
<reference evidence="6" key="1">
    <citation type="submission" date="2022-10" db="EMBL/GenBank/DDBJ databases">
        <title>Genome assembly of Pristionchus species.</title>
        <authorList>
            <person name="Yoshida K."/>
            <person name="Sommer R.J."/>
        </authorList>
    </citation>
    <scope>NUCLEOTIDE SEQUENCE [LARGE SCALE GENOMIC DNA]</scope>
    <source>
        <strain evidence="6">RS5460</strain>
    </source>
</reference>
<feature type="non-terminal residue" evidence="5">
    <location>
        <position position="78"/>
    </location>
</feature>
<evidence type="ECO:0000313" key="5">
    <source>
        <dbReference type="EMBL" id="GMR38526.1"/>
    </source>
</evidence>
<dbReference type="GO" id="GO:0008270">
    <property type="term" value="F:zinc ion binding"/>
    <property type="evidence" value="ECO:0007669"/>
    <property type="project" value="UniProtKB-KW"/>
</dbReference>
<dbReference type="AlphaFoldDB" id="A0AAN5CE99"/>
<dbReference type="InterPro" id="IPR013083">
    <property type="entry name" value="Znf_RING/FYVE/PHD"/>
</dbReference>
<dbReference type="Proteomes" id="UP001328107">
    <property type="component" value="Unassembled WGS sequence"/>
</dbReference>
<accession>A0AAN5CE99</accession>
<dbReference type="SMART" id="SM00184">
    <property type="entry name" value="RING"/>
    <property type="match status" value="1"/>
</dbReference>
<dbReference type="SUPFAM" id="SSF57850">
    <property type="entry name" value="RING/U-box"/>
    <property type="match status" value="1"/>
</dbReference>
<dbReference type="EMBL" id="BTRK01000002">
    <property type="protein sequence ID" value="GMR38526.1"/>
    <property type="molecule type" value="Genomic_DNA"/>
</dbReference>
<keyword evidence="1 3" id="KW-0863">Zinc-finger</keyword>
<protein>
    <recommendedName>
        <fullName evidence="4">RING-type domain-containing protein</fullName>
    </recommendedName>
</protein>
<organism evidence="5 6">
    <name type="scientific">Pristionchus mayeri</name>
    <dbReference type="NCBI Taxonomy" id="1317129"/>
    <lineage>
        <taxon>Eukaryota</taxon>
        <taxon>Metazoa</taxon>
        <taxon>Ecdysozoa</taxon>
        <taxon>Nematoda</taxon>
        <taxon>Chromadorea</taxon>
        <taxon>Rhabditida</taxon>
        <taxon>Rhabditina</taxon>
        <taxon>Diplogasteromorpha</taxon>
        <taxon>Diplogasteroidea</taxon>
        <taxon>Neodiplogasteridae</taxon>
        <taxon>Pristionchus</taxon>
    </lineage>
</organism>
<evidence type="ECO:0000256" key="2">
    <source>
        <dbReference type="ARBA" id="ARBA00022833"/>
    </source>
</evidence>
<sequence length="78" mass="8782">RMLIRDVVLQNMTESPPFVPGCVPDQDSLKCLICFKDLFIKRTLTLGCEHSFHRTCLLRVCESDSSSDSSFPCPTCNV</sequence>
<evidence type="ECO:0000259" key="4">
    <source>
        <dbReference type="PROSITE" id="PS50089"/>
    </source>
</evidence>
<keyword evidence="6" id="KW-1185">Reference proteome</keyword>
<evidence type="ECO:0000256" key="1">
    <source>
        <dbReference type="ARBA" id="ARBA00022771"/>
    </source>
</evidence>
<keyword evidence="2" id="KW-0862">Zinc</keyword>
<gene>
    <name evidence="5" type="ORF">PMAYCL1PPCAC_08721</name>
</gene>
<name>A0AAN5CE99_9BILA</name>
<comment type="caution">
    <text evidence="5">The sequence shown here is derived from an EMBL/GenBank/DDBJ whole genome shotgun (WGS) entry which is preliminary data.</text>
</comment>